<dbReference type="InterPro" id="IPR050194">
    <property type="entry name" value="Glycosyltransferase_grp1"/>
</dbReference>
<feature type="domain" description="Glycosyltransferase subfamily 4-like N-terminal" evidence="2">
    <location>
        <begin position="15"/>
        <end position="177"/>
    </location>
</feature>
<dbReference type="RefSeq" id="WP_093191407.1">
    <property type="nucleotide sequence ID" value="NZ_FNEV01000001.1"/>
</dbReference>
<feature type="domain" description="Glycosyl transferase family 1" evidence="1">
    <location>
        <begin position="196"/>
        <end position="345"/>
    </location>
</feature>
<dbReference type="PANTHER" id="PTHR45947:SF3">
    <property type="entry name" value="SULFOQUINOVOSYL TRANSFERASE SQD2"/>
    <property type="match status" value="1"/>
</dbReference>
<dbReference type="SUPFAM" id="SSF53756">
    <property type="entry name" value="UDP-Glycosyltransferase/glycogen phosphorylase"/>
    <property type="match status" value="1"/>
</dbReference>
<proteinExistence type="predicted"/>
<dbReference type="GO" id="GO:0016757">
    <property type="term" value="F:glycosyltransferase activity"/>
    <property type="evidence" value="ECO:0007669"/>
    <property type="project" value="InterPro"/>
</dbReference>
<dbReference type="CDD" id="cd03814">
    <property type="entry name" value="GT4-like"/>
    <property type="match status" value="1"/>
</dbReference>
<accession>A0A1G8Q544</accession>
<keyword evidence="3" id="KW-0808">Transferase</keyword>
<gene>
    <name evidence="3" type="ORF">SAMN04490247_0390</name>
</gene>
<evidence type="ECO:0000313" key="3">
    <source>
        <dbReference type="EMBL" id="SDI99585.1"/>
    </source>
</evidence>
<dbReference type="OrthoDB" id="9802525at2"/>
<dbReference type="InterPro" id="IPR028098">
    <property type="entry name" value="Glyco_trans_4-like_N"/>
</dbReference>
<dbReference type="EMBL" id="FNEV01000001">
    <property type="protein sequence ID" value="SDI99585.1"/>
    <property type="molecule type" value="Genomic_DNA"/>
</dbReference>
<dbReference type="STRING" id="86666.SAMN04490247_0390"/>
<reference evidence="4" key="1">
    <citation type="submission" date="2016-10" db="EMBL/GenBank/DDBJ databases">
        <authorList>
            <person name="Varghese N."/>
            <person name="Submissions S."/>
        </authorList>
    </citation>
    <scope>NUCLEOTIDE SEQUENCE [LARGE SCALE GENOMIC DNA]</scope>
    <source>
        <strain evidence="4">DSM 4771</strain>
    </source>
</reference>
<name>A0A1G8Q544_9BACI</name>
<dbReference type="Pfam" id="PF13439">
    <property type="entry name" value="Glyco_transf_4"/>
    <property type="match status" value="1"/>
</dbReference>
<evidence type="ECO:0000259" key="1">
    <source>
        <dbReference type="Pfam" id="PF00534"/>
    </source>
</evidence>
<dbReference type="Gene3D" id="3.40.50.2000">
    <property type="entry name" value="Glycogen Phosphorylase B"/>
    <property type="match status" value="2"/>
</dbReference>
<dbReference type="InterPro" id="IPR001296">
    <property type="entry name" value="Glyco_trans_1"/>
</dbReference>
<keyword evidence="4" id="KW-1185">Reference proteome</keyword>
<evidence type="ECO:0000313" key="4">
    <source>
        <dbReference type="Proteomes" id="UP000199225"/>
    </source>
</evidence>
<dbReference type="Pfam" id="PF00534">
    <property type="entry name" value="Glycos_transf_1"/>
    <property type="match status" value="1"/>
</dbReference>
<sequence>MKIVIVTETFLPSTDGVVTRLKEAITYIHKQGHEVVVIAPDLGVKEFDGAIVEGIKPTKLPVYSSKYFSLPSKKVEALLKKHSPDIVHVVNPALVGVSGVYYANKLGLPLLASYHTHVPKYLDFYNLYPFKPLFWWYFKKLHSYAHVNVCTSHAILKELQQKRFHNLEVWKRGVAIDHFHPERKSEQMRSRLSNGNVDDKLLVFVGRLAPEKEIHKIKPLLEQRDDISLAIIGDGPIREQLEKQFEGTKTIFTGNLHGEELAEAFATGDAMIFPSITETLGLVILEAMASGLPVIAAHSGPTQEQVVDGETGLLFENENTESMIDAVQKLEDPDLLQSLSENARNEAEKYGWDKPSEQILELYRKTISISK</sequence>
<dbReference type="Proteomes" id="UP000199225">
    <property type="component" value="Unassembled WGS sequence"/>
</dbReference>
<protein>
    <submittedName>
        <fullName evidence="3">Glycosyltransferase involved in cell wall bisynthesis</fullName>
    </submittedName>
</protein>
<evidence type="ECO:0000259" key="2">
    <source>
        <dbReference type="Pfam" id="PF13439"/>
    </source>
</evidence>
<dbReference type="PANTHER" id="PTHR45947">
    <property type="entry name" value="SULFOQUINOVOSYL TRANSFERASE SQD2"/>
    <property type="match status" value="1"/>
</dbReference>
<organism evidence="3 4">
    <name type="scientific">Salimicrobium halophilum</name>
    <dbReference type="NCBI Taxonomy" id="86666"/>
    <lineage>
        <taxon>Bacteria</taxon>
        <taxon>Bacillati</taxon>
        <taxon>Bacillota</taxon>
        <taxon>Bacilli</taxon>
        <taxon>Bacillales</taxon>
        <taxon>Bacillaceae</taxon>
        <taxon>Salimicrobium</taxon>
    </lineage>
</organism>
<dbReference type="AlphaFoldDB" id="A0A1G8Q544"/>